<keyword evidence="4 6" id="KW-0472">Membrane</keyword>
<evidence type="ECO:0008006" key="9">
    <source>
        <dbReference type="Google" id="ProtNLM"/>
    </source>
</evidence>
<dbReference type="Gene3D" id="1.20.1250.20">
    <property type="entry name" value="MFS general substrate transporter like domains"/>
    <property type="match status" value="1"/>
</dbReference>
<feature type="region of interest" description="Disordered" evidence="5">
    <location>
        <begin position="538"/>
        <end position="561"/>
    </location>
</feature>
<evidence type="ECO:0000256" key="1">
    <source>
        <dbReference type="ARBA" id="ARBA00004141"/>
    </source>
</evidence>
<comment type="subcellular location">
    <subcellularLocation>
        <location evidence="1">Membrane</location>
        <topology evidence="1">Multi-pass membrane protein</topology>
    </subcellularLocation>
</comment>
<reference evidence="7" key="1">
    <citation type="submission" date="2023-10" db="EMBL/GenBank/DDBJ databases">
        <title>Genome assemblies of two species of porcelain crab, Petrolisthes cinctipes and Petrolisthes manimaculis (Anomura: Porcellanidae).</title>
        <authorList>
            <person name="Angst P."/>
        </authorList>
    </citation>
    <scope>NUCLEOTIDE SEQUENCE</scope>
    <source>
        <strain evidence="7">PB745_01</strain>
        <tissue evidence="7">Gill</tissue>
    </source>
</reference>
<dbReference type="InterPro" id="IPR011701">
    <property type="entry name" value="MFS"/>
</dbReference>
<keyword evidence="8" id="KW-1185">Reference proteome</keyword>
<feature type="transmembrane region" description="Helical" evidence="6">
    <location>
        <begin position="239"/>
        <end position="260"/>
    </location>
</feature>
<accession>A0AAE1EI96</accession>
<evidence type="ECO:0000256" key="3">
    <source>
        <dbReference type="ARBA" id="ARBA00022989"/>
    </source>
</evidence>
<proteinExistence type="predicted"/>
<dbReference type="GO" id="GO:0022857">
    <property type="term" value="F:transmembrane transporter activity"/>
    <property type="evidence" value="ECO:0007669"/>
    <property type="project" value="InterPro"/>
</dbReference>
<feature type="transmembrane region" description="Helical" evidence="6">
    <location>
        <begin position="466"/>
        <end position="484"/>
    </location>
</feature>
<feature type="region of interest" description="Disordered" evidence="5">
    <location>
        <begin position="89"/>
        <end position="129"/>
    </location>
</feature>
<protein>
    <recommendedName>
        <fullName evidence="9">Proton-coupled folate transporter</fullName>
    </recommendedName>
</protein>
<name>A0AAE1EI96_PETCI</name>
<dbReference type="PANTHER" id="PTHR23507:SF1">
    <property type="entry name" value="FI18259P1-RELATED"/>
    <property type="match status" value="1"/>
</dbReference>
<dbReference type="InterPro" id="IPR036259">
    <property type="entry name" value="MFS_trans_sf"/>
</dbReference>
<feature type="region of interest" description="Disordered" evidence="5">
    <location>
        <begin position="1"/>
        <end position="26"/>
    </location>
</feature>
<organism evidence="7 8">
    <name type="scientific">Petrolisthes cinctipes</name>
    <name type="common">Flat porcelain crab</name>
    <dbReference type="NCBI Taxonomy" id="88211"/>
    <lineage>
        <taxon>Eukaryota</taxon>
        <taxon>Metazoa</taxon>
        <taxon>Ecdysozoa</taxon>
        <taxon>Arthropoda</taxon>
        <taxon>Crustacea</taxon>
        <taxon>Multicrustacea</taxon>
        <taxon>Malacostraca</taxon>
        <taxon>Eumalacostraca</taxon>
        <taxon>Eucarida</taxon>
        <taxon>Decapoda</taxon>
        <taxon>Pleocyemata</taxon>
        <taxon>Anomura</taxon>
        <taxon>Galatheoidea</taxon>
        <taxon>Porcellanidae</taxon>
        <taxon>Petrolisthes</taxon>
    </lineage>
</organism>
<gene>
    <name evidence="7" type="ORF">Pcinc_040925</name>
</gene>
<dbReference type="EMBL" id="JAWQEG010007387">
    <property type="protein sequence ID" value="KAK3852493.1"/>
    <property type="molecule type" value="Genomic_DNA"/>
</dbReference>
<feature type="compositionally biased region" description="Low complexity" evidence="5">
    <location>
        <begin position="93"/>
        <end position="106"/>
    </location>
</feature>
<evidence type="ECO:0000256" key="4">
    <source>
        <dbReference type="ARBA" id="ARBA00023136"/>
    </source>
</evidence>
<dbReference type="AlphaFoldDB" id="A0AAE1EI96"/>
<sequence>MCVVEVKQREPATRATGPDKNETDGCEKERGWLWHSDVRETGQRWWSPVEALPLPPTSTCNLYGLYLIGHGPHLNNSGTLTMASTTLPRHNTQQQHQQQHQYQQHQNINNEGPGDINEETPLLSGREPSGRRGVWQAVRRAVSLLTVEPVLLLLVVGSGVGSVLQERLWIDKTCLFHFHYSEEVCKNLIGGQHPQEQLAVHRQMALYHLYQKLITHVPSIPVVLLLGTWSDIQGRRKPMVLTLLSFTLGSLGVVANSWWWTLPPEYLLLCDLLVGLSGGHAAFVMAYNAYLSTATGNRERTTRFSLIMVVISMGMSAGKAVSLLLFQHGGYITVFATQSALTAAAVLYCLAFLKERPGDTQLHQQPSSSTTTTTLGVWPTLKRSVSVMLRQREDGVRRRVLVHATILWFLLYSVGSWAYGFLYTIKKFNWDYNIYTSWGLMEGMFVLVGQMVVLPILSLRCGAEDALLGFIGSVSMILSYTLRATAPQPWVLYIASVVGCCSEMVGCSSRAAISKLLPEEEQGPCSLSWRVARPSFQSFRPSPSAPSTEPTSVPSPGLGSLSRPLRVCSCRASSMVVDDSKRWTKPRHCK</sequence>
<keyword evidence="3 6" id="KW-1133">Transmembrane helix</keyword>
<evidence type="ECO:0000256" key="6">
    <source>
        <dbReference type="SAM" id="Phobius"/>
    </source>
</evidence>
<evidence type="ECO:0000256" key="2">
    <source>
        <dbReference type="ARBA" id="ARBA00022692"/>
    </source>
</evidence>
<feature type="transmembrane region" description="Helical" evidence="6">
    <location>
        <begin position="434"/>
        <end position="454"/>
    </location>
</feature>
<evidence type="ECO:0000313" key="7">
    <source>
        <dbReference type="EMBL" id="KAK3852493.1"/>
    </source>
</evidence>
<feature type="compositionally biased region" description="Low complexity" evidence="5">
    <location>
        <begin position="538"/>
        <end position="556"/>
    </location>
</feature>
<feature type="transmembrane region" description="Helical" evidence="6">
    <location>
        <begin position="141"/>
        <end position="160"/>
    </location>
</feature>
<dbReference type="Proteomes" id="UP001286313">
    <property type="component" value="Unassembled WGS sequence"/>
</dbReference>
<evidence type="ECO:0000313" key="8">
    <source>
        <dbReference type="Proteomes" id="UP001286313"/>
    </source>
</evidence>
<dbReference type="Pfam" id="PF07690">
    <property type="entry name" value="MFS_1"/>
    <property type="match status" value="1"/>
</dbReference>
<feature type="transmembrane region" description="Helical" evidence="6">
    <location>
        <begin position="400"/>
        <end position="422"/>
    </location>
</feature>
<dbReference type="GO" id="GO:0016020">
    <property type="term" value="C:membrane"/>
    <property type="evidence" value="ECO:0007669"/>
    <property type="project" value="UniProtKB-SubCell"/>
</dbReference>
<feature type="transmembrane region" description="Helical" evidence="6">
    <location>
        <begin position="213"/>
        <end position="232"/>
    </location>
</feature>
<dbReference type="PANTHER" id="PTHR23507">
    <property type="entry name" value="ZGC:174356"/>
    <property type="match status" value="1"/>
</dbReference>
<comment type="caution">
    <text evidence="7">The sequence shown here is derived from an EMBL/GenBank/DDBJ whole genome shotgun (WGS) entry which is preliminary data.</text>
</comment>
<feature type="transmembrane region" description="Helical" evidence="6">
    <location>
        <begin position="303"/>
        <end position="326"/>
    </location>
</feature>
<feature type="transmembrane region" description="Helical" evidence="6">
    <location>
        <begin position="266"/>
        <end position="291"/>
    </location>
</feature>
<evidence type="ECO:0000256" key="5">
    <source>
        <dbReference type="SAM" id="MobiDB-lite"/>
    </source>
</evidence>
<keyword evidence="2 6" id="KW-0812">Transmembrane</keyword>
<feature type="transmembrane region" description="Helical" evidence="6">
    <location>
        <begin position="332"/>
        <end position="353"/>
    </location>
</feature>
<dbReference type="SUPFAM" id="SSF103473">
    <property type="entry name" value="MFS general substrate transporter"/>
    <property type="match status" value="1"/>
</dbReference>